<dbReference type="Gene3D" id="3.30.450.40">
    <property type="match status" value="1"/>
</dbReference>
<dbReference type="CDD" id="cd06170">
    <property type="entry name" value="LuxR_C_like"/>
    <property type="match status" value="1"/>
</dbReference>
<reference evidence="5 6" key="1">
    <citation type="journal article" date="2009" name="Int. J. Syst. Evol. Microbiol.">
        <title>Paenibacillus contaminans sp. nov., isolated from a contaminated laboratory plate.</title>
        <authorList>
            <person name="Chou J.H."/>
            <person name="Lee J.H."/>
            <person name="Lin M.C."/>
            <person name="Chang P.S."/>
            <person name="Arun A.B."/>
            <person name="Young C.C."/>
            <person name="Chen W.M."/>
        </authorList>
    </citation>
    <scope>NUCLEOTIDE SEQUENCE [LARGE SCALE GENOMIC DNA]</scope>
    <source>
        <strain evidence="5 6">CKOBP-6</strain>
    </source>
</reference>
<dbReference type="PANTHER" id="PTHR43642">
    <property type="entry name" value="HYBRID SIGNAL TRANSDUCTION HISTIDINE KINASE G"/>
    <property type="match status" value="1"/>
</dbReference>
<sequence>MCTKGVVFNMQELTKTIRIPDEIYGRENERAVLQEAFRWAALGSTELVVISGQPGVGKSSLVLKAFKSAVIGTCKFASGKFDQYSTGIPYEPFIKCFQTVIRQILTEPERTLQKWVERVREVVGPNGAVIAEVIPEAELLLKPYPPLEPVSAIESQNRFESVFRRFVQAFTQLDHPLVLFFDDVQWADEASLRLLHALIVAPESQNLLVIAAYREQGWNGDINRIEQWMEGEHAGYSIRRISLEPLEFKHIQKMVADSVDCQPSVSTPLAQLLFAKSLGNPFYLKQLLQSAFDEQSIRFHPDGLWEWHLEALKKLPEIVGQVDYLIDRINKTPMRSRELLVVSSCLGNKFDARLLSAVSGYKEDEMNEYLSSTVQDGLLIAVDQADSVLQYQFTHDRIQQAAYSLLDRQRLMEVHLTAGRYMMKRYSSDKDRPLFDIVNHLNHALELLSPEERETVVEWNEEAGRKAMQSSAYSTALQYFKTGIENASDDFWNRRFEFTFRMHVKCAECAYLCGQYDQADAGLNDVLKRSRSWSERVQAYKLKIEHYSNMGKYSHAIELGLQALRDAGIRISDRPHKLIILKEVQLTKRLLAKRMEELPELPEMTDPQATGVMELLAALVAPTFFFNREVFAVIASKFIRLVYEHGSSSVAPGVYAAYGMLLGTALGQYELGYRLGQIAIDLADRSANASVKTKVHVMFYGVISPWIRYDRDDEVKLEQAARLGLEAGDYVYASYAIGSLINLSYVRDSMDRMFEVNRQSLQVIEQTKEELVFKNALIYMELAKTWKSAAGDIGPITCGRTSEAEFLEEVMKEEGKAVTLYQLYTYKTQMYYLFGRYREAVRFAELANPYEHLSAHAPHLSEHHFYEALSIASAWEEFSASERSAYSKTLKRRCRQFKAWDKMSPENFRHKWLLIQAEIARLKGAEQEMVDLYDRSIQFARERKYAQYQAVACEQAAKYHLQKGRERIARGYIQEAYEMYGVWGAESKRNGLRMQYPEWLQESSNSEDQAASPIPDEGQDSTREKDEAAFCNPAEGDTDTVRQEAADKVIDFGAIVKASLSLSQGLDLKEIHKHLLEIIIETSGAEKACLIVVRNGDLHVETVIKVDGEISELSAALPDSEDVPASLVQYASRLGQWVHIENAAQDELFQTDPYMIRNHCRTVCCLPLFLQEKLSGVLYLENSRRIRTFANDSIATIRILASQALFVWKLYGSFGDMPVSPIASNEPNEPKEEHSMDALTDRELEVLNLMASGMTNKEIAYQLGVTAGTVKVHIHNIFSKLNVNRRTKAIAEAKRKNILS</sequence>
<gene>
    <name evidence="5" type="ORF">DQG23_11155</name>
</gene>
<evidence type="ECO:0000256" key="1">
    <source>
        <dbReference type="ARBA" id="ARBA00023015"/>
    </source>
</evidence>
<dbReference type="InterPro" id="IPR041664">
    <property type="entry name" value="AAA_16"/>
</dbReference>
<proteinExistence type="predicted"/>
<evidence type="ECO:0000256" key="2">
    <source>
        <dbReference type="ARBA" id="ARBA00023163"/>
    </source>
</evidence>
<dbReference type="Pfam" id="PF00196">
    <property type="entry name" value="GerE"/>
    <property type="match status" value="1"/>
</dbReference>
<dbReference type="InterPro" id="IPR053159">
    <property type="entry name" value="Hybrid_Histidine_Kinase"/>
</dbReference>
<dbReference type="InterPro" id="IPR011990">
    <property type="entry name" value="TPR-like_helical_dom_sf"/>
</dbReference>
<evidence type="ECO:0000259" key="4">
    <source>
        <dbReference type="PROSITE" id="PS50043"/>
    </source>
</evidence>
<keyword evidence="2" id="KW-0804">Transcription</keyword>
<dbReference type="InterPro" id="IPR027417">
    <property type="entry name" value="P-loop_NTPase"/>
</dbReference>
<dbReference type="SUPFAM" id="SSF48452">
    <property type="entry name" value="TPR-like"/>
    <property type="match status" value="1"/>
</dbReference>
<dbReference type="InterPro" id="IPR003018">
    <property type="entry name" value="GAF"/>
</dbReference>
<dbReference type="Gene3D" id="1.10.10.10">
    <property type="entry name" value="Winged helix-like DNA-binding domain superfamily/Winged helix DNA-binding domain"/>
    <property type="match status" value="1"/>
</dbReference>
<dbReference type="SUPFAM" id="SSF55781">
    <property type="entry name" value="GAF domain-like"/>
    <property type="match status" value="1"/>
</dbReference>
<feature type="domain" description="HTH luxR-type" evidence="4">
    <location>
        <begin position="1232"/>
        <end position="1297"/>
    </location>
</feature>
<dbReference type="InterPro" id="IPR016032">
    <property type="entry name" value="Sig_transdc_resp-reg_C-effctor"/>
</dbReference>
<dbReference type="SUPFAM" id="SSF52540">
    <property type="entry name" value="P-loop containing nucleoside triphosphate hydrolases"/>
    <property type="match status" value="1"/>
</dbReference>
<protein>
    <recommendedName>
        <fullName evidence="4">HTH luxR-type domain-containing protein</fullName>
    </recommendedName>
</protein>
<dbReference type="PRINTS" id="PR00038">
    <property type="entry name" value="HTHLUXR"/>
</dbReference>
<dbReference type="Gene3D" id="3.40.50.300">
    <property type="entry name" value="P-loop containing nucleotide triphosphate hydrolases"/>
    <property type="match status" value="1"/>
</dbReference>
<dbReference type="Gene3D" id="1.25.40.10">
    <property type="entry name" value="Tetratricopeptide repeat domain"/>
    <property type="match status" value="1"/>
</dbReference>
<dbReference type="Pfam" id="PF13191">
    <property type="entry name" value="AAA_16"/>
    <property type="match status" value="1"/>
</dbReference>
<dbReference type="GO" id="GO:0045892">
    <property type="term" value="P:negative regulation of DNA-templated transcription"/>
    <property type="evidence" value="ECO:0007669"/>
    <property type="project" value="UniProtKB-ARBA"/>
</dbReference>
<dbReference type="InterPro" id="IPR029016">
    <property type="entry name" value="GAF-like_dom_sf"/>
</dbReference>
<name>A0A329MN68_9BACL</name>
<evidence type="ECO:0000313" key="6">
    <source>
        <dbReference type="Proteomes" id="UP000250369"/>
    </source>
</evidence>
<accession>A0A329MN68</accession>
<evidence type="ECO:0000313" key="5">
    <source>
        <dbReference type="EMBL" id="RAV21214.1"/>
    </source>
</evidence>
<organism evidence="5 6">
    <name type="scientific">Paenibacillus contaminans</name>
    <dbReference type="NCBI Taxonomy" id="450362"/>
    <lineage>
        <taxon>Bacteria</taxon>
        <taxon>Bacillati</taxon>
        <taxon>Bacillota</taxon>
        <taxon>Bacilli</taxon>
        <taxon>Bacillales</taxon>
        <taxon>Paenibacillaceae</taxon>
        <taxon>Paenibacillus</taxon>
    </lineage>
</organism>
<keyword evidence="6" id="KW-1185">Reference proteome</keyword>
<dbReference type="PROSITE" id="PS50043">
    <property type="entry name" value="HTH_LUXR_2"/>
    <property type="match status" value="1"/>
</dbReference>
<dbReference type="EMBL" id="QMFB01000005">
    <property type="protein sequence ID" value="RAV21214.1"/>
    <property type="molecule type" value="Genomic_DNA"/>
</dbReference>
<dbReference type="GO" id="GO:0003677">
    <property type="term" value="F:DNA binding"/>
    <property type="evidence" value="ECO:0007669"/>
    <property type="project" value="InterPro"/>
</dbReference>
<dbReference type="SUPFAM" id="SSF46894">
    <property type="entry name" value="C-terminal effector domain of the bipartite response regulators"/>
    <property type="match status" value="1"/>
</dbReference>
<dbReference type="SMART" id="SM00421">
    <property type="entry name" value="HTH_LUXR"/>
    <property type="match status" value="1"/>
</dbReference>
<dbReference type="PANTHER" id="PTHR43642:SF1">
    <property type="entry name" value="HYBRID SIGNAL TRANSDUCTION HISTIDINE KINASE G"/>
    <property type="match status" value="1"/>
</dbReference>
<feature type="region of interest" description="Disordered" evidence="3">
    <location>
        <begin position="1002"/>
        <end position="1038"/>
    </location>
</feature>
<evidence type="ECO:0000256" key="3">
    <source>
        <dbReference type="SAM" id="MobiDB-lite"/>
    </source>
</evidence>
<dbReference type="PROSITE" id="PS00622">
    <property type="entry name" value="HTH_LUXR_1"/>
    <property type="match status" value="1"/>
</dbReference>
<dbReference type="Pfam" id="PF25503">
    <property type="entry name" value="TPR_CHK1"/>
    <property type="match status" value="1"/>
</dbReference>
<comment type="caution">
    <text evidence="5">The sequence shown here is derived from an EMBL/GenBank/DDBJ whole genome shotgun (WGS) entry which is preliminary data.</text>
</comment>
<keyword evidence="1" id="KW-0805">Transcription regulation</keyword>
<dbReference type="Proteomes" id="UP000250369">
    <property type="component" value="Unassembled WGS sequence"/>
</dbReference>
<dbReference type="Pfam" id="PF13185">
    <property type="entry name" value="GAF_2"/>
    <property type="match status" value="1"/>
</dbReference>
<dbReference type="InterPro" id="IPR000792">
    <property type="entry name" value="Tscrpt_reg_LuxR_C"/>
</dbReference>
<dbReference type="InterPro" id="IPR036388">
    <property type="entry name" value="WH-like_DNA-bd_sf"/>
</dbReference>